<dbReference type="OrthoDB" id="6500128at2759"/>
<feature type="region of interest" description="Disordered" evidence="1">
    <location>
        <begin position="120"/>
        <end position="142"/>
    </location>
</feature>
<feature type="compositionally biased region" description="Polar residues" evidence="1">
    <location>
        <begin position="124"/>
        <end position="142"/>
    </location>
</feature>
<dbReference type="GO" id="GO:0015421">
    <property type="term" value="F:ABC-type oligopeptide transporter activity"/>
    <property type="evidence" value="ECO:0007669"/>
    <property type="project" value="TreeGrafter"/>
</dbReference>
<dbReference type="GO" id="GO:0005524">
    <property type="term" value="F:ATP binding"/>
    <property type="evidence" value="ECO:0007669"/>
    <property type="project" value="InterPro"/>
</dbReference>
<evidence type="ECO:0000259" key="2">
    <source>
        <dbReference type="Pfam" id="PF00005"/>
    </source>
</evidence>
<proteinExistence type="predicted"/>
<keyword evidence="4" id="KW-1185">Reference proteome</keyword>
<gene>
    <name evidence="3" type="ORF">OESDEN_24380</name>
</gene>
<accession>A0A0B1RWI8</accession>
<dbReference type="Gene3D" id="3.40.50.300">
    <property type="entry name" value="P-loop containing nucleotide triphosphate hydrolases"/>
    <property type="match status" value="1"/>
</dbReference>
<dbReference type="InterPro" id="IPR039421">
    <property type="entry name" value="Type_1_exporter"/>
</dbReference>
<evidence type="ECO:0000313" key="4">
    <source>
        <dbReference type="Proteomes" id="UP000053660"/>
    </source>
</evidence>
<feature type="domain" description="ABC transporter" evidence="2">
    <location>
        <begin position="1"/>
        <end position="27"/>
    </location>
</feature>
<dbReference type="Proteomes" id="UP000053660">
    <property type="component" value="Unassembled WGS sequence"/>
</dbReference>
<dbReference type="SUPFAM" id="SSF52540">
    <property type="entry name" value="P-loop containing nucleoside triphosphate hydrolases"/>
    <property type="match status" value="1"/>
</dbReference>
<dbReference type="PANTHER" id="PTHR43394:SF1">
    <property type="entry name" value="ATP-BINDING CASSETTE SUB-FAMILY B MEMBER 10, MITOCHONDRIAL"/>
    <property type="match status" value="1"/>
</dbReference>
<protein>
    <recommendedName>
        <fullName evidence="2">ABC transporter domain-containing protein</fullName>
    </recommendedName>
</protein>
<evidence type="ECO:0000313" key="3">
    <source>
        <dbReference type="EMBL" id="KHJ76001.1"/>
    </source>
</evidence>
<organism evidence="3 4">
    <name type="scientific">Oesophagostomum dentatum</name>
    <name type="common">Nodular worm</name>
    <dbReference type="NCBI Taxonomy" id="61180"/>
    <lineage>
        <taxon>Eukaryota</taxon>
        <taxon>Metazoa</taxon>
        <taxon>Ecdysozoa</taxon>
        <taxon>Nematoda</taxon>
        <taxon>Chromadorea</taxon>
        <taxon>Rhabditida</taxon>
        <taxon>Rhabditina</taxon>
        <taxon>Rhabditomorpha</taxon>
        <taxon>Strongyloidea</taxon>
        <taxon>Strongylidae</taxon>
        <taxon>Oesophagostomum</taxon>
    </lineage>
</organism>
<dbReference type="EMBL" id="KN612190">
    <property type="protein sequence ID" value="KHJ76001.1"/>
    <property type="molecule type" value="Genomic_DNA"/>
</dbReference>
<dbReference type="InterPro" id="IPR003439">
    <property type="entry name" value="ABC_transporter-like_ATP-bd"/>
</dbReference>
<dbReference type="PANTHER" id="PTHR43394">
    <property type="entry name" value="ATP-DEPENDENT PERMEASE MDL1, MITOCHONDRIAL"/>
    <property type="match status" value="1"/>
</dbReference>
<evidence type="ECO:0000256" key="1">
    <source>
        <dbReference type="SAM" id="MobiDB-lite"/>
    </source>
</evidence>
<dbReference type="InterPro" id="IPR027417">
    <property type="entry name" value="P-loop_NTPase"/>
</dbReference>
<dbReference type="Pfam" id="PF00005">
    <property type="entry name" value="ABC_tran"/>
    <property type="match status" value="1"/>
</dbReference>
<sequence length="142" mass="15474">GGQKQRIAIARALVRDPVVLLLDEATSALDSESEHSVQEAISKNLKGRTVVLIAHRLSTVENADKIVVINKGRVEQMGTHKELISQEGMYKMLVQRQMMGAELDEEPAPMAPPTARRVPRITSPGHSASQSFLGTSLTSSYL</sequence>
<dbReference type="AlphaFoldDB" id="A0A0B1RWI8"/>
<reference evidence="3 4" key="1">
    <citation type="submission" date="2014-03" db="EMBL/GenBank/DDBJ databases">
        <title>Draft genome of the hookworm Oesophagostomum dentatum.</title>
        <authorList>
            <person name="Mitreva M."/>
        </authorList>
    </citation>
    <scope>NUCLEOTIDE SEQUENCE [LARGE SCALE GENOMIC DNA]</scope>
    <source>
        <strain evidence="3 4">OD-Hann</strain>
    </source>
</reference>
<feature type="non-terminal residue" evidence="3">
    <location>
        <position position="1"/>
    </location>
</feature>
<name>A0A0B1RWI8_OESDE</name>
<dbReference type="GO" id="GO:0016887">
    <property type="term" value="F:ATP hydrolysis activity"/>
    <property type="evidence" value="ECO:0007669"/>
    <property type="project" value="InterPro"/>
</dbReference>